<gene>
    <name evidence="1" type="ORF">GHJ91_22785</name>
</gene>
<evidence type="ECO:0000313" key="1">
    <source>
        <dbReference type="EMBL" id="MQW71899.1"/>
    </source>
</evidence>
<proteinExistence type="predicted"/>
<comment type="caution">
    <text evidence="1">The sequence shown here is derived from an EMBL/GenBank/DDBJ whole genome shotgun (WGS) entry which is preliminary data.</text>
</comment>
<organism evidence="1">
    <name type="scientific">Sinorhizobium medicae</name>
    <dbReference type="NCBI Taxonomy" id="110321"/>
    <lineage>
        <taxon>Bacteria</taxon>
        <taxon>Pseudomonadati</taxon>
        <taxon>Pseudomonadota</taxon>
        <taxon>Alphaproteobacteria</taxon>
        <taxon>Hyphomicrobiales</taxon>
        <taxon>Rhizobiaceae</taxon>
        <taxon>Sinorhizobium/Ensifer group</taxon>
        <taxon>Sinorhizobium</taxon>
    </lineage>
</organism>
<sequence>MSQIRLFIVTNDPERALGETLGCATTNAPVWCRVISDTVEILRLPDGAKCIGAWFGPGASVQELAWRERRMFGGIIFLSHEDWQRLSAWIAKRKGGAKPARPEPSAMPTMAAAARPSLVQQFT</sequence>
<accession>A0A6G1WQ94</accession>
<dbReference type="EMBL" id="WISB01000124">
    <property type="protein sequence ID" value="MQW71899.1"/>
    <property type="molecule type" value="Genomic_DNA"/>
</dbReference>
<dbReference type="RefSeq" id="WP_153413460.1">
    <property type="nucleotide sequence ID" value="NZ_WISB01000124.1"/>
</dbReference>
<name>A0A6G1WQ94_9HYPH</name>
<reference evidence="1" key="1">
    <citation type="journal article" date="2013" name="Genome Biol.">
        <title>Comparative genomics of the core and accessory genomes of 48 Sinorhizobium strains comprising five genospecies.</title>
        <authorList>
            <person name="Sugawara M."/>
            <person name="Epstein B."/>
            <person name="Badgley B.D."/>
            <person name="Unno T."/>
            <person name="Xu L."/>
            <person name="Reese J."/>
            <person name="Gyaneshwar P."/>
            <person name="Denny R."/>
            <person name="Mudge J."/>
            <person name="Bharti A.K."/>
            <person name="Farmer A.D."/>
            <person name="May G.D."/>
            <person name="Woodward J.E."/>
            <person name="Medigue C."/>
            <person name="Vallenet D."/>
            <person name="Lajus A."/>
            <person name="Rouy Z."/>
            <person name="Martinez-Vaz B."/>
            <person name="Tiffin P."/>
            <person name="Young N.D."/>
            <person name="Sadowsky M.J."/>
        </authorList>
    </citation>
    <scope>NUCLEOTIDE SEQUENCE</scope>
    <source>
        <strain evidence="1">M1</strain>
    </source>
</reference>
<dbReference type="AlphaFoldDB" id="A0A6G1WQ94"/>
<protein>
    <submittedName>
        <fullName evidence="1">Uncharacterized protein</fullName>
    </submittedName>
</protein>